<name>A0ABS9DBC7_9ALTE</name>
<protein>
    <submittedName>
        <fullName evidence="1">Tryptophan 7-halogenase</fullName>
    </submittedName>
</protein>
<dbReference type="SUPFAM" id="SSF51905">
    <property type="entry name" value="FAD/NAD(P)-binding domain"/>
    <property type="match status" value="1"/>
</dbReference>
<dbReference type="Gene3D" id="3.50.50.60">
    <property type="entry name" value="FAD/NAD(P)-binding domain"/>
    <property type="match status" value="1"/>
</dbReference>
<dbReference type="RefSeq" id="WP_235314365.1">
    <property type="nucleotide sequence ID" value="NZ_JAKGAS010000016.1"/>
</dbReference>
<evidence type="ECO:0000313" key="1">
    <source>
        <dbReference type="EMBL" id="MCF2950266.1"/>
    </source>
</evidence>
<organism evidence="1 2">
    <name type="scientific">Paraglaciecola algarum</name>
    <dbReference type="NCBI Taxonomy" id="3050085"/>
    <lineage>
        <taxon>Bacteria</taxon>
        <taxon>Pseudomonadati</taxon>
        <taxon>Pseudomonadota</taxon>
        <taxon>Gammaproteobacteria</taxon>
        <taxon>Alteromonadales</taxon>
        <taxon>Alteromonadaceae</taxon>
        <taxon>Paraglaciecola</taxon>
    </lineage>
</organism>
<dbReference type="InterPro" id="IPR050816">
    <property type="entry name" value="Flavin-dep_Halogenase_NPB"/>
</dbReference>
<dbReference type="InterPro" id="IPR033856">
    <property type="entry name" value="Trp_halogen"/>
</dbReference>
<sequence>MNKHVNKIVILGGGTAGWMTAALLSKTLTKLDITVVESDQIGTIGVGEATIPSLHFFNDMLGIRSTEFVKKTSGSFKLGIQFENWRKQGESYFHGFGGTGLGMWAAGFHEYWKRGVELGISKPFGTYNAEGVAALQNKFAHQDGLNFAYHLDASLYAKMLRQEAQNNGVTRVEGLVDKVHTDTQSGFITALELQDGQKVEADFFIDCSGFKGLLIDETLNTPFVDWSHWLPMDSAIAVQTKLAGDPPPYTRSIAHNAGWQWRIPLQHRMGNGIVYASEYMDDAEAKQMLVSTIEGEPLTEPRVIKFKTGHREKLWNKNCVAIGLAGGFIEPLESTAIHIIQQGIMQLIKYFPTYGINDLEVAQYNDYMNTDYNEIKDFIILHYCQTERDDSEFWRFCKNMTIPESLKNRMDLFKKTGRFVQRKGEIFEDSWLQVMIGQGLVPDQHHPLADEMSKQELQKFLNQVENDALAKAANLPPHSEYLNRYCKA</sequence>
<dbReference type="Proteomes" id="UP001521137">
    <property type="component" value="Unassembled WGS sequence"/>
</dbReference>
<proteinExistence type="predicted"/>
<gene>
    <name evidence="1" type="ORF">L0668_19315</name>
</gene>
<dbReference type="Pfam" id="PF04820">
    <property type="entry name" value="Trp_halogenase"/>
    <property type="match status" value="1"/>
</dbReference>
<keyword evidence="2" id="KW-1185">Reference proteome</keyword>
<dbReference type="EMBL" id="JAKGAS010000016">
    <property type="protein sequence ID" value="MCF2950266.1"/>
    <property type="molecule type" value="Genomic_DNA"/>
</dbReference>
<comment type="caution">
    <text evidence="1">The sequence shown here is derived from an EMBL/GenBank/DDBJ whole genome shotgun (WGS) entry which is preliminary data.</text>
</comment>
<dbReference type="PANTHER" id="PTHR43747:SF4">
    <property type="entry name" value="FLAVIN-DEPENDENT TRYPTOPHAN HALOGENASE"/>
    <property type="match status" value="1"/>
</dbReference>
<evidence type="ECO:0000313" key="2">
    <source>
        <dbReference type="Proteomes" id="UP001521137"/>
    </source>
</evidence>
<dbReference type="PIRSF" id="PIRSF011396">
    <property type="entry name" value="Trp_halogenase"/>
    <property type="match status" value="1"/>
</dbReference>
<dbReference type="InterPro" id="IPR036188">
    <property type="entry name" value="FAD/NAD-bd_sf"/>
</dbReference>
<reference evidence="1 2" key="1">
    <citation type="submission" date="2022-01" db="EMBL/GenBank/DDBJ databases">
        <title>Paraglaciecola sp. G1-23.</title>
        <authorList>
            <person name="Jin M.S."/>
            <person name="Han D.M."/>
            <person name="Kim H.M."/>
            <person name="Jeon C.O."/>
        </authorList>
    </citation>
    <scope>NUCLEOTIDE SEQUENCE [LARGE SCALE GENOMIC DNA]</scope>
    <source>
        <strain evidence="1 2">G1-23</strain>
    </source>
</reference>
<dbReference type="PANTHER" id="PTHR43747">
    <property type="entry name" value="FAD-BINDING PROTEIN"/>
    <property type="match status" value="1"/>
</dbReference>
<accession>A0ABS9DBC7</accession>
<dbReference type="InterPro" id="IPR006905">
    <property type="entry name" value="Flavin_halogenase"/>
</dbReference>